<evidence type="ECO:0000259" key="1">
    <source>
        <dbReference type="PROSITE" id="PS51918"/>
    </source>
</evidence>
<organism evidence="2 3">
    <name type="scientific">Candidatus Clostridium stratigraminis</name>
    <dbReference type="NCBI Taxonomy" id="3381661"/>
    <lineage>
        <taxon>Bacteria</taxon>
        <taxon>Bacillati</taxon>
        <taxon>Bacillota</taxon>
        <taxon>Clostridia</taxon>
        <taxon>Eubacteriales</taxon>
        <taxon>Clostridiaceae</taxon>
        <taxon>Clostridium</taxon>
    </lineage>
</organism>
<dbReference type="PANTHER" id="PTHR13932">
    <property type="entry name" value="COPROPORPHYRINIGEN III OXIDASE"/>
    <property type="match status" value="1"/>
</dbReference>
<feature type="domain" description="Radical SAM core" evidence="1">
    <location>
        <begin position="158"/>
        <end position="401"/>
    </location>
</feature>
<dbReference type="PROSITE" id="PS51918">
    <property type="entry name" value="RADICAL_SAM"/>
    <property type="match status" value="1"/>
</dbReference>
<keyword evidence="3" id="KW-1185">Reference proteome</keyword>
<dbReference type="SUPFAM" id="SSF102114">
    <property type="entry name" value="Radical SAM enzymes"/>
    <property type="match status" value="1"/>
</dbReference>
<dbReference type="NCBIfam" id="TIGR03994">
    <property type="entry name" value="rSAM_HemZ"/>
    <property type="match status" value="1"/>
</dbReference>
<dbReference type="Proteomes" id="UP001623591">
    <property type="component" value="Unassembled WGS sequence"/>
</dbReference>
<dbReference type="EMBL" id="JBJHZZ010000006">
    <property type="protein sequence ID" value="MFL0247382.1"/>
    <property type="molecule type" value="Genomic_DNA"/>
</dbReference>
<dbReference type="InterPro" id="IPR007197">
    <property type="entry name" value="rSAM"/>
</dbReference>
<dbReference type="InterPro" id="IPR006638">
    <property type="entry name" value="Elp3/MiaA/NifB-like_rSAM"/>
</dbReference>
<gene>
    <name evidence="2" type="ORF">ACJDUG_10400</name>
</gene>
<protein>
    <submittedName>
        <fullName evidence="2">Coproporphyrinogen III oxidase</fullName>
    </submittedName>
</protein>
<dbReference type="SMART" id="SM00729">
    <property type="entry name" value="Elp3"/>
    <property type="match status" value="1"/>
</dbReference>
<sequence length="491" mass="56899">MMIKVYLNDLKYRYDVFQIINLYFTLYDIEFINAKEGKESNITNNGNEPLADYYITITDDEILIKESTEEFKYVFTKDIKLSDEIKLGIFLFFKNKTKMNFPWGTMLGIRPSKIAVKLLKEGSRDSEIIDYYKKHYEASEEKTRLCIDIARLEDSFINSDDKNISIYIGMPFCPTRCSYCSFASNPIASLGKLVEPYLEALTKEIINTSRYLEEKNLKLQCAYFGGGTPTSINEMQFENLMKTIYNEIIVKYKPQEFTVECGRPDSITENKLITMKNYAVNRISINPQSMNDATLKRIGRAHSAKDVVDKFNLAREIGFDNINMDIIVGLENEGLEEINNTCSEILKLKPDSITVHGLAIKRASRIHEKLINGEEIKRLCQDEIIKMYNKTAELAKLLNMKPYYMYRQKNMIGNMENIGYALDGKEGLYNIQMIEEKQTIIAHGADAASKVVFLKEDRLERHFNVKDVKEYISRIDEMIDKKNKLLNSLYK</sequence>
<name>A0ABW8T5I6_9CLOT</name>
<comment type="caution">
    <text evidence="2">The sequence shown here is derived from an EMBL/GenBank/DDBJ whole genome shotgun (WGS) entry which is preliminary data.</text>
</comment>
<evidence type="ECO:0000313" key="2">
    <source>
        <dbReference type="EMBL" id="MFL0247382.1"/>
    </source>
</evidence>
<dbReference type="Pfam" id="PF04055">
    <property type="entry name" value="Radical_SAM"/>
    <property type="match status" value="1"/>
</dbReference>
<dbReference type="InterPro" id="IPR023995">
    <property type="entry name" value="HemZ"/>
</dbReference>
<dbReference type="PANTHER" id="PTHR13932:SF1">
    <property type="entry name" value="OXYGEN-INDEPENDENT COPROPORPHYRINOGEN-III OXIDASE-LIKE PROTEIN HEMZ"/>
    <property type="match status" value="1"/>
</dbReference>
<accession>A0ABW8T5I6</accession>
<dbReference type="InterPro" id="IPR023404">
    <property type="entry name" value="rSAM_horseshoe"/>
</dbReference>
<dbReference type="SFLD" id="SFLDS00029">
    <property type="entry name" value="Radical_SAM"/>
    <property type="match status" value="1"/>
</dbReference>
<dbReference type="SFLD" id="SFLDG01065">
    <property type="entry name" value="anaerobic_coproporphyrinogen-I"/>
    <property type="match status" value="1"/>
</dbReference>
<dbReference type="SFLD" id="SFLDF00310">
    <property type="entry name" value="oxygen-independent_coproporphy"/>
    <property type="match status" value="1"/>
</dbReference>
<dbReference type="InterPro" id="IPR058240">
    <property type="entry name" value="rSAM_sf"/>
</dbReference>
<reference evidence="2 3" key="1">
    <citation type="submission" date="2024-11" db="EMBL/GenBank/DDBJ databases">
        <authorList>
            <person name="Heng Y.C."/>
            <person name="Lim A.C.H."/>
            <person name="Lee J.K.Y."/>
            <person name="Kittelmann S."/>
        </authorList>
    </citation>
    <scope>NUCLEOTIDE SEQUENCE [LARGE SCALE GENOMIC DNA]</scope>
    <source>
        <strain evidence="2 3">WILCCON 0185</strain>
    </source>
</reference>
<dbReference type="InterPro" id="IPR034505">
    <property type="entry name" value="Coproporphyrinogen-III_oxidase"/>
</dbReference>
<dbReference type="CDD" id="cd01335">
    <property type="entry name" value="Radical_SAM"/>
    <property type="match status" value="1"/>
</dbReference>
<dbReference type="NCBIfam" id="NF006060">
    <property type="entry name" value="PRK08207.1-3"/>
    <property type="match status" value="1"/>
</dbReference>
<dbReference type="RefSeq" id="WP_406769923.1">
    <property type="nucleotide sequence ID" value="NZ_JBJHZZ010000006.1"/>
</dbReference>
<proteinExistence type="predicted"/>
<dbReference type="Gene3D" id="3.80.30.20">
    <property type="entry name" value="tm_1862 like domain"/>
    <property type="match status" value="1"/>
</dbReference>
<evidence type="ECO:0000313" key="3">
    <source>
        <dbReference type="Proteomes" id="UP001623591"/>
    </source>
</evidence>